<accession>A0A7G9V4C2</accession>
<evidence type="ECO:0000313" key="2">
    <source>
        <dbReference type="Proteomes" id="UP000516064"/>
    </source>
</evidence>
<dbReference type="GeneID" id="63209258"/>
<name>A0A7G9V4C2_9CAUD</name>
<evidence type="ECO:0000313" key="1">
    <source>
        <dbReference type="EMBL" id="QNO01128.1"/>
    </source>
</evidence>
<organism evidence="1 2">
    <name type="scientific">Mycobacterium phage CELFI</name>
    <dbReference type="NCBI Taxonomy" id="2769359"/>
    <lineage>
        <taxon>Viruses</taxon>
        <taxon>Duplodnaviria</taxon>
        <taxon>Heunggongvirae</taxon>
        <taxon>Uroviricota</taxon>
        <taxon>Caudoviricetes</taxon>
        <taxon>Vilmaviridae</taxon>
        <taxon>Lclasvirinae</taxon>
        <taxon>Faithunavirus</taxon>
        <taxon>Faithunavirus CELFI</taxon>
    </lineage>
</organism>
<dbReference type="KEGG" id="vg:63209258"/>
<keyword evidence="2" id="KW-1185">Reference proteome</keyword>
<sequence>MQSEVQAVYSVGMSKSLNWHRVYSGEGADYVADGASQNYLAVRYAYGWELFYLPHGETHPTCVGDGPWHRLRDAKAHAQGME</sequence>
<dbReference type="RefSeq" id="YP_010012816.1">
    <property type="nucleotide sequence ID" value="NC_053506.1"/>
</dbReference>
<reference evidence="1 2" key="1">
    <citation type="submission" date="2020-07" db="EMBL/GenBank/DDBJ databases">
        <title>Tightening bonds in Latin-America through phage discovery.</title>
        <authorList>
            <person name="Payaslian F.P."/>
            <person name="Gradaschi V."/>
            <person name="Rondon Salazar L."/>
            <person name="Dieterle M.E."/>
            <person name="Urdaniz E."/>
            <person name="Di Paola M."/>
            <person name="Pena Carcamo J."/>
            <person name="Zon F."/>
            <person name="Allievi M.C."/>
            <person name="Sosa E."/>
            <person name="Fernandez Do Porto D."/>
            <person name="Loessner M.J."/>
            <person name="Sanchez Rivas C."/>
            <person name="Raya R."/>
            <person name="Reyes A."/>
            <person name="Piuri M."/>
        </authorList>
    </citation>
    <scope>NUCLEOTIDE SEQUENCE [LARGE SCALE GENOMIC DNA]</scope>
</reference>
<dbReference type="EMBL" id="MT758688">
    <property type="protein sequence ID" value="QNO01128.1"/>
    <property type="molecule type" value="Genomic_DNA"/>
</dbReference>
<dbReference type="Proteomes" id="UP000516064">
    <property type="component" value="Segment"/>
</dbReference>
<proteinExistence type="predicted"/>
<protein>
    <submittedName>
        <fullName evidence="1">Uncharacterized protein</fullName>
    </submittedName>
</protein>